<dbReference type="GO" id="GO:0005737">
    <property type="term" value="C:cytoplasm"/>
    <property type="evidence" value="ECO:0007669"/>
    <property type="project" value="TreeGrafter"/>
</dbReference>
<dbReference type="SUPFAM" id="SSF51905">
    <property type="entry name" value="FAD/NAD(P)-binding domain"/>
    <property type="match status" value="1"/>
</dbReference>
<evidence type="ECO:0000256" key="1">
    <source>
        <dbReference type="ARBA" id="ARBA00023002"/>
    </source>
</evidence>
<dbReference type="Pfam" id="PF01266">
    <property type="entry name" value="DAO"/>
    <property type="match status" value="1"/>
</dbReference>
<feature type="domain" description="FAD dependent oxidoreductase" evidence="2">
    <location>
        <begin position="26"/>
        <end position="389"/>
    </location>
</feature>
<proteinExistence type="predicted"/>
<evidence type="ECO:0000259" key="2">
    <source>
        <dbReference type="Pfam" id="PF01266"/>
    </source>
</evidence>
<sequence>MKVQSYWMDTAPRYEPRVRDWPGSVDVAIVGAGFTGLSAALALAARGAKVAVLEAGDRVASEASGRNGGHVNNGLAHDYGELAARVGVEQARAWYRAYDAAVDTVERIVREEAIDCGFARNGKLKLATRPHHYDALARSAERLVADGVDTDLELLDAARVRAEEICSGRFVGGLVYKRSAQMHMGRFANGLAAAVERNGGRILLNAEVERIERGGAGKPSLLRTSRGPVQAGQVLLASGAGRHGSYREFGWLRRRMVPVGSFIIATAPLGRERAQRLIARRRTCTTVANIHHYFRLTDDDRLILGGRAHFGVSSPKADARSAPILREGMLGIFPELADVAIDYCWGGVVDMTRDRLPQAGERDGVWYSTGYSGHGTQMSVHMGQVMAKLIAGEALDNPWGGRPWPAIPGHFGPPWFLPLVGAYYRAKDRFS</sequence>
<organism evidence="3 4">
    <name type="scientific">Pseudoxanthomonas helianthi</name>
    <dbReference type="NCBI Taxonomy" id="1453541"/>
    <lineage>
        <taxon>Bacteria</taxon>
        <taxon>Pseudomonadati</taxon>
        <taxon>Pseudomonadota</taxon>
        <taxon>Gammaproteobacteria</taxon>
        <taxon>Lysobacterales</taxon>
        <taxon>Lysobacteraceae</taxon>
        <taxon>Pseudoxanthomonas</taxon>
    </lineage>
</organism>
<evidence type="ECO:0000313" key="4">
    <source>
        <dbReference type="Proteomes" id="UP000673447"/>
    </source>
</evidence>
<dbReference type="PANTHER" id="PTHR13847:SF281">
    <property type="entry name" value="FAD DEPENDENT OXIDOREDUCTASE DOMAIN-CONTAINING PROTEIN"/>
    <property type="match status" value="1"/>
</dbReference>
<keyword evidence="4" id="KW-1185">Reference proteome</keyword>
<reference evidence="3" key="1">
    <citation type="journal article" date="2016" name="Int. J. Syst. Evol. Microbiol.">
        <title>Pseudoxanthomonas helianthi sp. nov., isolated from roots of Jerusalem artichoke (Helianthus tuberosus).</title>
        <authorList>
            <person name="Kittiwongwattana C."/>
            <person name="Thawai C."/>
        </authorList>
    </citation>
    <scope>NUCLEOTIDE SEQUENCE</scope>
    <source>
        <strain evidence="3">110414</strain>
    </source>
</reference>
<reference evidence="3" key="2">
    <citation type="submission" date="2021-03" db="EMBL/GenBank/DDBJ databases">
        <authorList>
            <person name="Cao W."/>
        </authorList>
    </citation>
    <scope>NUCLEOTIDE SEQUENCE</scope>
    <source>
        <strain evidence="3">110414</strain>
    </source>
</reference>
<accession>A0A941AR02</accession>
<dbReference type="AlphaFoldDB" id="A0A941AR02"/>
<dbReference type="InterPro" id="IPR036188">
    <property type="entry name" value="FAD/NAD-bd_sf"/>
</dbReference>
<dbReference type="PANTHER" id="PTHR13847">
    <property type="entry name" value="SARCOSINE DEHYDROGENASE-RELATED"/>
    <property type="match status" value="1"/>
</dbReference>
<dbReference type="EMBL" id="JAGKTC010000001">
    <property type="protein sequence ID" value="MBP3982904.1"/>
    <property type="molecule type" value="Genomic_DNA"/>
</dbReference>
<dbReference type="Gene3D" id="3.50.50.60">
    <property type="entry name" value="FAD/NAD(P)-binding domain"/>
    <property type="match status" value="1"/>
</dbReference>
<evidence type="ECO:0000313" key="3">
    <source>
        <dbReference type="EMBL" id="MBP3982904.1"/>
    </source>
</evidence>
<dbReference type="Gene3D" id="3.30.9.10">
    <property type="entry name" value="D-Amino Acid Oxidase, subunit A, domain 2"/>
    <property type="match status" value="1"/>
</dbReference>
<name>A0A941AR02_9GAMM</name>
<comment type="caution">
    <text evidence="3">The sequence shown here is derived from an EMBL/GenBank/DDBJ whole genome shotgun (WGS) entry which is preliminary data.</text>
</comment>
<dbReference type="Proteomes" id="UP000673447">
    <property type="component" value="Unassembled WGS sequence"/>
</dbReference>
<dbReference type="GO" id="GO:0016491">
    <property type="term" value="F:oxidoreductase activity"/>
    <property type="evidence" value="ECO:0007669"/>
    <property type="project" value="UniProtKB-KW"/>
</dbReference>
<protein>
    <submittedName>
        <fullName evidence="3">FAD-binding oxidoreductase</fullName>
    </submittedName>
</protein>
<dbReference type="InterPro" id="IPR006076">
    <property type="entry name" value="FAD-dep_OxRdtase"/>
</dbReference>
<gene>
    <name evidence="3" type="ORF">J5837_00585</name>
</gene>
<keyword evidence="1" id="KW-0560">Oxidoreductase</keyword>